<keyword evidence="9" id="KW-1185">Reference proteome</keyword>
<dbReference type="EMBL" id="JBDJAW010000014">
    <property type="protein sequence ID" value="MEN3537080.1"/>
    <property type="molecule type" value="Genomic_DNA"/>
</dbReference>
<keyword evidence="2" id="KW-1003">Cell membrane</keyword>
<dbReference type="CDD" id="cd07984">
    <property type="entry name" value="LPLAT_LABLAT-like"/>
    <property type="match status" value="1"/>
</dbReference>
<sequence length="339" mass="37011">MKGTAGPPRGRSGRPGAAPDGPSPARPARPGAAPLADRLVAAAYTAGWAVVRYVPGRLAAWFFRVLADWLWHRRGKSVRRLEANLARVVGGDPGDPAVRDLSRAGMRSYFRYWMESFRFTAYTRERILDGTRTTGGEHIFDNLARGRGVVVALPHMGNYDLAGAWLVHMGHPFTTVAERLKPESLFERFVAYRERLGMEVLPLTAKGGGSAMAFGTLAKRLRAGRPVCLPAERDLTASGVEVEFFGARTRMVAGPALLAIQTGAALLPAVLWFEGNGWGIRIHEEIPVPSEGTRQEKVGVMTQAVAAVFEKGIAEHPEDWHMLQRLWLDDLEPRAGAGS</sequence>
<comment type="caution">
    <text evidence="8">The sequence shown here is derived from an EMBL/GenBank/DDBJ whole genome shotgun (WGS) entry which is preliminary data.</text>
</comment>
<evidence type="ECO:0000313" key="9">
    <source>
        <dbReference type="Proteomes" id="UP001447516"/>
    </source>
</evidence>
<dbReference type="PANTHER" id="PTHR30606">
    <property type="entry name" value="LIPID A BIOSYNTHESIS LAUROYL ACYLTRANSFERASE"/>
    <property type="match status" value="1"/>
</dbReference>
<feature type="compositionally biased region" description="Low complexity" evidence="7">
    <location>
        <begin position="1"/>
        <end position="20"/>
    </location>
</feature>
<evidence type="ECO:0000256" key="4">
    <source>
        <dbReference type="ARBA" id="ARBA00022679"/>
    </source>
</evidence>
<evidence type="ECO:0000256" key="5">
    <source>
        <dbReference type="ARBA" id="ARBA00023136"/>
    </source>
</evidence>
<gene>
    <name evidence="8" type="ORF">AAH991_18345</name>
</gene>
<dbReference type="GO" id="GO:0016746">
    <property type="term" value="F:acyltransferase activity"/>
    <property type="evidence" value="ECO:0007669"/>
    <property type="project" value="UniProtKB-KW"/>
</dbReference>
<keyword evidence="3" id="KW-0997">Cell inner membrane</keyword>
<dbReference type="PANTHER" id="PTHR30606:SF10">
    <property type="entry name" value="PHOSPHATIDYLINOSITOL MANNOSIDE ACYLTRANSFERASE"/>
    <property type="match status" value="1"/>
</dbReference>
<evidence type="ECO:0000256" key="1">
    <source>
        <dbReference type="ARBA" id="ARBA00004533"/>
    </source>
</evidence>
<dbReference type="Pfam" id="PF03279">
    <property type="entry name" value="Lip_A_acyltrans"/>
    <property type="match status" value="1"/>
</dbReference>
<proteinExistence type="predicted"/>
<evidence type="ECO:0000256" key="7">
    <source>
        <dbReference type="SAM" id="MobiDB-lite"/>
    </source>
</evidence>
<keyword evidence="5" id="KW-0472">Membrane</keyword>
<dbReference type="InterPro" id="IPR004960">
    <property type="entry name" value="LipA_acyltrans"/>
</dbReference>
<reference evidence="8 9" key="1">
    <citation type="submission" date="2024-05" db="EMBL/GenBank/DDBJ databases">
        <title>Microbispora sp.ZYX-F-249.</title>
        <authorList>
            <person name="Xie H."/>
        </authorList>
    </citation>
    <scope>NUCLEOTIDE SEQUENCE [LARGE SCALE GENOMIC DNA]</scope>
    <source>
        <strain evidence="8 9">ZYX-F-249</strain>
    </source>
</reference>
<evidence type="ECO:0000313" key="8">
    <source>
        <dbReference type="EMBL" id="MEN3537080.1"/>
    </source>
</evidence>
<evidence type="ECO:0000256" key="3">
    <source>
        <dbReference type="ARBA" id="ARBA00022519"/>
    </source>
</evidence>
<comment type="subcellular location">
    <subcellularLocation>
        <location evidence="1">Cell inner membrane</location>
    </subcellularLocation>
</comment>
<dbReference type="RefSeq" id="WP_346227060.1">
    <property type="nucleotide sequence ID" value="NZ_JBDJAW010000014.1"/>
</dbReference>
<dbReference type="Proteomes" id="UP001447516">
    <property type="component" value="Unassembled WGS sequence"/>
</dbReference>
<dbReference type="NCBIfam" id="NF005919">
    <property type="entry name" value="PRK07920.1"/>
    <property type="match status" value="1"/>
</dbReference>
<keyword evidence="6 8" id="KW-0012">Acyltransferase</keyword>
<evidence type="ECO:0000256" key="6">
    <source>
        <dbReference type="ARBA" id="ARBA00023315"/>
    </source>
</evidence>
<organism evidence="8 9">
    <name type="scientific">Microbispora maris</name>
    <dbReference type="NCBI Taxonomy" id="3144104"/>
    <lineage>
        <taxon>Bacteria</taxon>
        <taxon>Bacillati</taxon>
        <taxon>Actinomycetota</taxon>
        <taxon>Actinomycetes</taxon>
        <taxon>Streptosporangiales</taxon>
        <taxon>Streptosporangiaceae</taxon>
        <taxon>Microbispora</taxon>
    </lineage>
</organism>
<feature type="region of interest" description="Disordered" evidence="7">
    <location>
        <begin position="1"/>
        <end position="31"/>
    </location>
</feature>
<evidence type="ECO:0000256" key="2">
    <source>
        <dbReference type="ARBA" id="ARBA00022475"/>
    </source>
</evidence>
<protein>
    <submittedName>
        <fullName evidence="8">Phosphatidylinositol mannoside acyltransferase</fullName>
    </submittedName>
</protein>
<keyword evidence="4" id="KW-0808">Transferase</keyword>
<name>A0ABV0AQT5_9ACTN</name>
<accession>A0ABV0AQT5</accession>